<reference evidence="16" key="1">
    <citation type="submission" date="2015-10" db="EMBL/GenBank/DDBJ databases">
        <authorList>
            <person name="Devillers H."/>
        </authorList>
    </citation>
    <scope>NUCLEOTIDE SEQUENCE [LARGE SCALE GENOMIC DNA]</scope>
</reference>
<evidence type="ECO:0000256" key="8">
    <source>
        <dbReference type="ARBA" id="ARBA00023146"/>
    </source>
</evidence>
<dbReference type="PANTHER" id="PTHR42765:SF1">
    <property type="entry name" value="ISOLEUCINE--TRNA LIGASE, MITOCHONDRIAL"/>
    <property type="match status" value="1"/>
</dbReference>
<dbReference type="Pfam" id="PF00133">
    <property type="entry name" value="tRNA-synt_1"/>
    <property type="match status" value="1"/>
</dbReference>
<dbReference type="InterPro" id="IPR002301">
    <property type="entry name" value="Ile-tRNA-ligase"/>
</dbReference>
<dbReference type="Gene3D" id="1.10.10.830">
    <property type="entry name" value="Ile-tRNA synthetase CP2 domain-like"/>
    <property type="match status" value="1"/>
</dbReference>
<evidence type="ECO:0000313" key="15">
    <source>
        <dbReference type="EMBL" id="CUS24410.1"/>
    </source>
</evidence>
<name>A0A0N7MM87_9SACH</name>
<keyword evidence="8 12" id="KW-0030">Aminoacyl-tRNA synthetase</keyword>
<feature type="domain" description="Methionyl/Valyl/Leucyl/Isoleucyl-tRNA synthetase anticodon-binding" evidence="14">
    <location>
        <begin position="748"/>
        <end position="865"/>
    </location>
</feature>
<organism evidence="15 16">
    <name type="scientific">Lachancea quebecensis</name>
    <dbReference type="NCBI Taxonomy" id="1654605"/>
    <lineage>
        <taxon>Eukaryota</taxon>
        <taxon>Fungi</taxon>
        <taxon>Dikarya</taxon>
        <taxon>Ascomycota</taxon>
        <taxon>Saccharomycotina</taxon>
        <taxon>Saccharomycetes</taxon>
        <taxon>Saccharomycetales</taxon>
        <taxon>Saccharomycetaceae</taxon>
        <taxon>Lachancea</taxon>
    </lineage>
</organism>
<keyword evidence="4 12" id="KW-0436">Ligase</keyword>
<evidence type="ECO:0000256" key="10">
    <source>
        <dbReference type="ARBA" id="ARBA00048359"/>
    </source>
</evidence>
<evidence type="ECO:0000256" key="11">
    <source>
        <dbReference type="ARBA" id="ARBA00068280"/>
    </source>
</evidence>
<evidence type="ECO:0000256" key="7">
    <source>
        <dbReference type="ARBA" id="ARBA00022917"/>
    </source>
</evidence>
<proteinExistence type="inferred from homology"/>
<dbReference type="HAMAP" id="MF_02002">
    <property type="entry name" value="Ile_tRNA_synth_type1"/>
    <property type="match status" value="1"/>
</dbReference>
<evidence type="ECO:0000256" key="1">
    <source>
        <dbReference type="ARBA" id="ARBA00004173"/>
    </source>
</evidence>
<comment type="similarity">
    <text evidence="2 12">Belongs to the class-I aminoacyl-tRNA synthetase family.</text>
</comment>
<dbReference type="CDD" id="cd07960">
    <property type="entry name" value="Anticodon_Ia_Ile_BEm"/>
    <property type="match status" value="1"/>
</dbReference>
<comment type="subcellular location">
    <subcellularLocation>
        <location evidence="1">Mitochondrion</location>
    </subcellularLocation>
</comment>
<protein>
    <recommendedName>
        <fullName evidence="11">Isoleucine--tRNA ligase, mitochondrial</fullName>
        <ecNumber evidence="3">6.1.1.5</ecNumber>
    </recommendedName>
    <alternativeName>
        <fullName evidence="9">Isoleucyl-tRNA synthetase</fullName>
    </alternativeName>
</protein>
<dbReference type="InterPro" id="IPR009080">
    <property type="entry name" value="tRNAsynth_Ia_anticodon-bd"/>
</dbReference>
<dbReference type="InterPro" id="IPR001412">
    <property type="entry name" value="aa-tRNA-synth_I_CS"/>
</dbReference>
<dbReference type="Proteomes" id="UP000236544">
    <property type="component" value="Unassembled WGS sequence"/>
</dbReference>
<keyword evidence="6 12" id="KW-0067">ATP-binding</keyword>
<dbReference type="InterPro" id="IPR023585">
    <property type="entry name" value="Ile-tRNA-ligase_type1"/>
</dbReference>
<gene>
    <name evidence="15" type="ORF">LAQU0_S16e01090g</name>
</gene>
<evidence type="ECO:0000256" key="3">
    <source>
        <dbReference type="ARBA" id="ARBA00013165"/>
    </source>
</evidence>
<dbReference type="FunFam" id="3.40.50.620:FF:000111">
    <property type="entry name" value="Mitochondrial isoleucyl-tRNA synthetase"/>
    <property type="match status" value="1"/>
</dbReference>
<dbReference type="InterPro" id="IPR050081">
    <property type="entry name" value="Ile-tRNA_ligase"/>
</dbReference>
<evidence type="ECO:0000256" key="6">
    <source>
        <dbReference type="ARBA" id="ARBA00022840"/>
    </source>
</evidence>
<dbReference type="GO" id="GO:0032543">
    <property type="term" value="P:mitochondrial translation"/>
    <property type="evidence" value="ECO:0007669"/>
    <property type="project" value="TreeGrafter"/>
</dbReference>
<dbReference type="EMBL" id="LN890574">
    <property type="protein sequence ID" value="CUS24410.1"/>
    <property type="molecule type" value="Genomic_DNA"/>
</dbReference>
<dbReference type="SUPFAM" id="SSF52374">
    <property type="entry name" value="Nucleotidylyl transferase"/>
    <property type="match status" value="1"/>
</dbReference>
<accession>A0A0N7MM87</accession>
<evidence type="ECO:0000259" key="14">
    <source>
        <dbReference type="Pfam" id="PF08264"/>
    </source>
</evidence>
<dbReference type="InterPro" id="IPR014729">
    <property type="entry name" value="Rossmann-like_a/b/a_fold"/>
</dbReference>
<evidence type="ECO:0000256" key="2">
    <source>
        <dbReference type="ARBA" id="ARBA00005594"/>
    </source>
</evidence>
<dbReference type="SUPFAM" id="SSF50677">
    <property type="entry name" value="ValRS/IleRS/LeuRS editing domain"/>
    <property type="match status" value="1"/>
</dbReference>
<evidence type="ECO:0000313" key="16">
    <source>
        <dbReference type="Proteomes" id="UP000236544"/>
    </source>
</evidence>
<keyword evidence="5 12" id="KW-0547">Nucleotide-binding</keyword>
<dbReference type="Pfam" id="PF08264">
    <property type="entry name" value="Anticodon_1"/>
    <property type="match status" value="1"/>
</dbReference>
<comment type="catalytic activity">
    <reaction evidence="10">
        <text>tRNA(Ile) + L-isoleucine + ATP = L-isoleucyl-tRNA(Ile) + AMP + diphosphate</text>
        <dbReference type="Rhea" id="RHEA:11060"/>
        <dbReference type="Rhea" id="RHEA-COMP:9666"/>
        <dbReference type="Rhea" id="RHEA-COMP:9695"/>
        <dbReference type="ChEBI" id="CHEBI:30616"/>
        <dbReference type="ChEBI" id="CHEBI:33019"/>
        <dbReference type="ChEBI" id="CHEBI:58045"/>
        <dbReference type="ChEBI" id="CHEBI:78442"/>
        <dbReference type="ChEBI" id="CHEBI:78528"/>
        <dbReference type="ChEBI" id="CHEBI:456215"/>
        <dbReference type="EC" id="6.1.1.5"/>
    </reaction>
</comment>
<dbReference type="GO" id="GO:0005739">
    <property type="term" value="C:mitochondrion"/>
    <property type="evidence" value="ECO:0007669"/>
    <property type="project" value="UniProtKB-SubCell"/>
</dbReference>
<dbReference type="GO" id="GO:0002161">
    <property type="term" value="F:aminoacyl-tRNA deacylase activity"/>
    <property type="evidence" value="ECO:0007669"/>
    <property type="project" value="InterPro"/>
</dbReference>
<dbReference type="Gene3D" id="3.90.740.10">
    <property type="entry name" value="Valyl/Leucyl/Isoleucyl-tRNA synthetase, editing domain"/>
    <property type="match status" value="1"/>
</dbReference>
<dbReference type="Gene3D" id="3.40.50.620">
    <property type="entry name" value="HUPs"/>
    <property type="match status" value="2"/>
</dbReference>
<dbReference type="GO" id="GO:0006428">
    <property type="term" value="P:isoleucyl-tRNA aminoacylation"/>
    <property type="evidence" value="ECO:0007669"/>
    <property type="project" value="InterPro"/>
</dbReference>
<dbReference type="GO" id="GO:0000049">
    <property type="term" value="F:tRNA binding"/>
    <property type="evidence" value="ECO:0007669"/>
    <property type="project" value="InterPro"/>
</dbReference>
<dbReference type="GO" id="GO:0004822">
    <property type="term" value="F:isoleucine-tRNA ligase activity"/>
    <property type="evidence" value="ECO:0007669"/>
    <property type="project" value="UniProtKB-EC"/>
</dbReference>
<dbReference type="InterPro" id="IPR033708">
    <property type="entry name" value="Anticodon_Ile_BEm"/>
</dbReference>
<dbReference type="OrthoDB" id="10264412at2759"/>
<dbReference type="PRINTS" id="PR00984">
    <property type="entry name" value="TRNASYNTHILE"/>
</dbReference>
<dbReference type="Gene3D" id="1.10.730.20">
    <property type="match status" value="1"/>
</dbReference>
<evidence type="ECO:0000256" key="9">
    <source>
        <dbReference type="ARBA" id="ARBA00032665"/>
    </source>
</evidence>
<dbReference type="InterPro" id="IPR009008">
    <property type="entry name" value="Val/Leu/Ile-tRNA-synth_edit"/>
</dbReference>
<evidence type="ECO:0000256" key="4">
    <source>
        <dbReference type="ARBA" id="ARBA00022598"/>
    </source>
</evidence>
<sequence length="985" mass="112717">MVAPSLRLCSKHAYQKTLCLPKTKFPNRSNLQKSFDLLIPQSSRDVYQEQLERFLEEAYVLDPSKRADFARDRLFVLHDGPPYANGDLHLGHAMNKTLKDIINRYQLLKGKFIYYKPGWDCHGLPIELKALQKLGKDGSNMLPTKVRRVASQHAQKTINGQKEQFQQFAILTDWEDRYETMQKGFELNQLGVLKKMIHAGLIKRQNKPVYWGTETKTALAEGELEYNDNHISTSAYVKLPFASKSAESLRRRLSLTTDKQLCFLIWTSTPWTLFSNQAICFNEKFNYGIYEVEGEYIIVESGLKEGLLQPEHKAVAMLTGKELHNLKYTVPFLGDGEKPLIHGDHVTKLSGTGLVHTAPGHGFDDYLIGIANHLKIFSPVDNEGRYKLELLPQHLHGDLKEPGTGLPRRVLSDDTTKIVLNVLAEQGLLLKAEKYVHSYPYDWRSKKPVIIRATPQWFADLTDVKKLALESLKNVKFYPRRGETRLSSFIKSRSEWCISRQRSWGVPIPAFHKVDNYDEVLMNEEVVEHVLQVIGKKGIDSWFKEDNSDIAEWLPSRYKEVSHLYQRGKDTVDVWFDSGSTWNVLEEFYTQRLNLTEMPSPLADIYLEGSDQHRGWFQSSLLTKVATSEQAVAPYGAVITHGFTLDERGIKMSKSIGNTISPASVIRGDEKRAIPALGVDGLRLLISQADFTTDVTVGPTVMNHVAEALKKLRLTFKFLLGNLSTTEDVNVLVPFEELRAVDQFTICKLKELSDEVQKYYDSFNFSKVVATTLYHMNNQLSAFYFDIIKDSLYCDKPDSRKRRQIQTTLFYVLDTYRCILGPITPLLVQESWNYLETKWKNVENIQSDLGVIDSPFTRPWKHIELKNHKQIVDSFEQYQLPILRAYAKEFRALSNVTKTTQTRVIIIHSEEKLPFSEDCIADLLQVSGVKIEKSEEKRGVSVSVGADKEVSLLIELSDLHECPRCWKLNSFKIDSLCHRCSNAIT</sequence>
<dbReference type="InterPro" id="IPR013155">
    <property type="entry name" value="M/V/L/I-tRNA-synth_anticd-bd"/>
</dbReference>
<keyword evidence="7 12" id="KW-0648">Protein biosynthesis</keyword>
<dbReference type="NCBIfam" id="TIGR00392">
    <property type="entry name" value="ileS"/>
    <property type="match status" value="1"/>
</dbReference>
<dbReference type="EC" id="6.1.1.5" evidence="3"/>
<evidence type="ECO:0000259" key="13">
    <source>
        <dbReference type="Pfam" id="PF00133"/>
    </source>
</evidence>
<keyword evidence="16" id="KW-1185">Reference proteome</keyword>
<dbReference type="PROSITE" id="PS00178">
    <property type="entry name" value="AA_TRNA_LIGASE_I"/>
    <property type="match status" value="1"/>
</dbReference>
<dbReference type="SUPFAM" id="SSF47323">
    <property type="entry name" value="Anticodon-binding domain of a subclass of class I aminoacyl-tRNA synthetases"/>
    <property type="match status" value="1"/>
</dbReference>
<feature type="domain" description="Aminoacyl-tRNA synthetase class Ia" evidence="13">
    <location>
        <begin position="72"/>
        <end position="696"/>
    </location>
</feature>
<dbReference type="AlphaFoldDB" id="A0A0N7MM87"/>
<dbReference type="GO" id="GO:0005524">
    <property type="term" value="F:ATP binding"/>
    <property type="evidence" value="ECO:0007669"/>
    <property type="project" value="UniProtKB-KW"/>
</dbReference>
<evidence type="ECO:0000256" key="5">
    <source>
        <dbReference type="ARBA" id="ARBA00022741"/>
    </source>
</evidence>
<evidence type="ECO:0000256" key="12">
    <source>
        <dbReference type="RuleBase" id="RU363035"/>
    </source>
</evidence>
<dbReference type="PANTHER" id="PTHR42765">
    <property type="entry name" value="SOLEUCYL-TRNA SYNTHETASE"/>
    <property type="match status" value="1"/>
</dbReference>
<dbReference type="InterPro" id="IPR002300">
    <property type="entry name" value="aa-tRNA-synth_Ia"/>
</dbReference>